<dbReference type="RefSeq" id="WP_231917858.1">
    <property type="nucleotide sequence ID" value="NZ_LT629692.1"/>
</dbReference>
<dbReference type="Proteomes" id="UP000199009">
    <property type="component" value="Chromosome I"/>
</dbReference>
<gene>
    <name evidence="1" type="ORF">SAMN04489810_1739</name>
</gene>
<dbReference type="AlphaFoldDB" id="A0A1G7YG43"/>
<dbReference type="STRING" id="370764.SAMN04489810_1739"/>
<dbReference type="EMBL" id="LT629692">
    <property type="protein sequence ID" value="SDG95255.1"/>
    <property type="molecule type" value="Genomic_DNA"/>
</dbReference>
<sequence length="181" mass="20000">MEIAPGDHILYMKVGVHAGETLEDILERKRREVQEAGFAMWGYGGNSCFPTRVREFAERVEGPITLVMQEINSNHNAAQVRSREYSTDRETWREIPAEVNVLGSKYALVLSSLDDVDTLLDLSATRVGVGDSRGKVGKDYIRGRLDKACLDVVDAPTEDAATVKISVAAPLMAPYAVFLRD</sequence>
<name>A0A1G7YG43_9MICO</name>
<organism evidence="1 2">
    <name type="scientific">Microbacterium pygmaeum</name>
    <dbReference type="NCBI Taxonomy" id="370764"/>
    <lineage>
        <taxon>Bacteria</taxon>
        <taxon>Bacillati</taxon>
        <taxon>Actinomycetota</taxon>
        <taxon>Actinomycetes</taxon>
        <taxon>Micrococcales</taxon>
        <taxon>Microbacteriaceae</taxon>
        <taxon>Microbacterium</taxon>
    </lineage>
</organism>
<evidence type="ECO:0000313" key="2">
    <source>
        <dbReference type="Proteomes" id="UP000199009"/>
    </source>
</evidence>
<proteinExistence type="predicted"/>
<reference evidence="1 2" key="1">
    <citation type="submission" date="2016-10" db="EMBL/GenBank/DDBJ databases">
        <authorList>
            <person name="de Groot N.N."/>
        </authorList>
    </citation>
    <scope>NUCLEOTIDE SEQUENCE [LARGE SCALE GENOMIC DNA]</scope>
    <source>
        <strain evidence="1 2">DSM 23142</strain>
    </source>
</reference>
<evidence type="ECO:0000313" key="1">
    <source>
        <dbReference type="EMBL" id="SDG95255.1"/>
    </source>
</evidence>
<keyword evidence="2" id="KW-1185">Reference proteome</keyword>
<protein>
    <submittedName>
        <fullName evidence="1">Uncharacterized protein</fullName>
    </submittedName>
</protein>
<accession>A0A1G7YG43</accession>